<sequence length="72" mass="7617">MAESAGVAAYAGTFVSSATPGSGEPEYRGKRVAVVVPAYNEEDLIGETIESIPEYVVVFQIFCNSSEPCLLV</sequence>
<name>A0A7K4HNN0_9EURY</name>
<evidence type="ECO:0000313" key="1">
    <source>
        <dbReference type="EMBL" id="NVO66839.1"/>
    </source>
</evidence>
<dbReference type="SUPFAM" id="SSF53448">
    <property type="entry name" value="Nucleotide-diphospho-sugar transferases"/>
    <property type="match status" value="1"/>
</dbReference>
<dbReference type="GO" id="GO:0016740">
    <property type="term" value="F:transferase activity"/>
    <property type="evidence" value="ECO:0007669"/>
    <property type="project" value="UniProtKB-KW"/>
</dbReference>
<organism evidence="1 2">
    <name type="scientific">Methanofollis tationis</name>
    <dbReference type="NCBI Taxonomy" id="81417"/>
    <lineage>
        <taxon>Archaea</taxon>
        <taxon>Methanobacteriati</taxon>
        <taxon>Methanobacteriota</taxon>
        <taxon>Stenosarchaea group</taxon>
        <taxon>Methanomicrobia</taxon>
        <taxon>Methanomicrobiales</taxon>
        <taxon>Methanomicrobiaceae</taxon>
        <taxon>Methanofollis</taxon>
    </lineage>
</organism>
<evidence type="ECO:0000313" key="2">
    <source>
        <dbReference type="Proteomes" id="UP000570823"/>
    </source>
</evidence>
<gene>
    <name evidence="1" type="ORF">HWN36_05845</name>
</gene>
<dbReference type="EMBL" id="JABXWR010000001">
    <property type="protein sequence ID" value="NVO66839.1"/>
    <property type="molecule type" value="Genomic_DNA"/>
</dbReference>
<dbReference type="AlphaFoldDB" id="A0A7K4HNN0"/>
<protein>
    <submittedName>
        <fullName evidence="1">Glycosyltransferase</fullName>
    </submittedName>
</protein>
<dbReference type="Gene3D" id="3.90.550.10">
    <property type="entry name" value="Spore Coat Polysaccharide Biosynthesis Protein SpsA, Chain A"/>
    <property type="match status" value="1"/>
</dbReference>
<keyword evidence="1" id="KW-0808">Transferase</keyword>
<accession>A0A7K4HNN0</accession>
<reference evidence="1 2" key="1">
    <citation type="submission" date="2020-06" db="EMBL/GenBank/DDBJ databases">
        <title>Methanofollis fontis sp. nov., a methanogen isolated from marine sediments near a cold seep at Four-Way Closure Ridge offshore southwestern Taiwan.</title>
        <authorList>
            <person name="Chen S.-C."/>
            <person name="Teng N.-H."/>
            <person name="Lin Y.-S."/>
            <person name="Lai M.-C."/>
            <person name="Chen H.-H."/>
            <person name="Wang C.-C."/>
        </authorList>
    </citation>
    <scope>NUCLEOTIDE SEQUENCE [LARGE SCALE GENOMIC DNA]</scope>
    <source>
        <strain evidence="1 2">DSM 2702</strain>
    </source>
</reference>
<comment type="caution">
    <text evidence="1">The sequence shown here is derived from an EMBL/GenBank/DDBJ whole genome shotgun (WGS) entry which is preliminary data.</text>
</comment>
<dbReference type="InterPro" id="IPR029044">
    <property type="entry name" value="Nucleotide-diphossugar_trans"/>
</dbReference>
<proteinExistence type="predicted"/>
<keyword evidence="2" id="KW-1185">Reference proteome</keyword>
<dbReference type="Proteomes" id="UP000570823">
    <property type="component" value="Unassembled WGS sequence"/>
</dbReference>